<keyword evidence="1" id="KW-0812">Transmembrane</keyword>
<dbReference type="eggNOG" id="ENOG50339SR">
    <property type="taxonomic scope" value="Bacteria"/>
</dbReference>
<evidence type="ECO:0000256" key="1">
    <source>
        <dbReference type="SAM" id="Phobius"/>
    </source>
</evidence>
<dbReference type="AlphaFoldDB" id="A0A173YGA2"/>
<dbReference type="GO" id="GO:0016020">
    <property type="term" value="C:membrane"/>
    <property type="evidence" value="ECO:0007669"/>
    <property type="project" value="InterPro"/>
</dbReference>
<sequence length="79" mass="8949">MKKNFYLDLLLFVSGLVCLITGIVLDFHLFGGFGGGRALKGIITDVHTYSGYIMMIGLLFHLVWHWKWIKAVAKKQIGH</sequence>
<feature type="domain" description="Flavinylation-associated cytochrome" evidence="2">
    <location>
        <begin position="7"/>
        <end position="66"/>
    </location>
</feature>
<dbReference type="Gene3D" id="1.20.950.20">
    <property type="entry name" value="Transmembrane di-heme cytochromes, Chain C"/>
    <property type="match status" value="1"/>
</dbReference>
<dbReference type="Pfam" id="PF14358">
    <property type="entry name" value="DUF4405"/>
    <property type="match status" value="1"/>
</dbReference>
<proteinExistence type="predicted"/>
<dbReference type="SUPFAM" id="SSF81342">
    <property type="entry name" value="Transmembrane di-heme cytochromes"/>
    <property type="match status" value="1"/>
</dbReference>
<accession>A0A173YGA2</accession>
<dbReference type="OrthoDB" id="1667073at2"/>
<dbReference type="EMBL" id="CYYU01000004">
    <property type="protein sequence ID" value="CUN62035.1"/>
    <property type="molecule type" value="Genomic_DNA"/>
</dbReference>
<evidence type="ECO:0000313" key="3">
    <source>
        <dbReference type="EMBL" id="CUN62035.1"/>
    </source>
</evidence>
<keyword evidence="1" id="KW-1133">Transmembrane helix</keyword>
<reference evidence="3 4" key="1">
    <citation type="submission" date="2015-09" db="EMBL/GenBank/DDBJ databases">
        <authorList>
            <consortium name="Pathogen Informatics"/>
        </authorList>
    </citation>
    <scope>NUCLEOTIDE SEQUENCE [LARGE SCALE GENOMIC DNA]</scope>
    <source>
        <strain evidence="3 4">2789STDY5608828</strain>
    </source>
</reference>
<dbReference type="InterPro" id="IPR016174">
    <property type="entry name" value="Di-haem_cyt_TM"/>
</dbReference>
<keyword evidence="4" id="KW-1185">Reference proteome</keyword>
<organism evidence="3 4">
    <name type="scientific">Mitsuokella jalaludinii</name>
    <dbReference type="NCBI Taxonomy" id="187979"/>
    <lineage>
        <taxon>Bacteria</taxon>
        <taxon>Bacillati</taxon>
        <taxon>Bacillota</taxon>
        <taxon>Negativicutes</taxon>
        <taxon>Selenomonadales</taxon>
        <taxon>Selenomonadaceae</taxon>
        <taxon>Mitsuokella</taxon>
    </lineage>
</organism>
<dbReference type="RefSeq" id="WP_055160974.1">
    <property type="nucleotide sequence ID" value="NZ_CABIWZ010000004.1"/>
</dbReference>
<gene>
    <name evidence="3" type="ORF">ERS852385_00927</name>
</gene>
<dbReference type="GO" id="GO:0022904">
    <property type="term" value="P:respiratory electron transport chain"/>
    <property type="evidence" value="ECO:0007669"/>
    <property type="project" value="InterPro"/>
</dbReference>
<evidence type="ECO:0000259" key="2">
    <source>
        <dbReference type="Pfam" id="PF14358"/>
    </source>
</evidence>
<keyword evidence="1" id="KW-0472">Membrane</keyword>
<evidence type="ECO:0000313" key="4">
    <source>
        <dbReference type="Proteomes" id="UP000095546"/>
    </source>
</evidence>
<name>A0A173YGA2_9FIRM</name>
<dbReference type="Proteomes" id="UP000095546">
    <property type="component" value="Unassembled WGS sequence"/>
</dbReference>
<dbReference type="InterPro" id="IPR025517">
    <property type="entry name" value="DUF4405"/>
</dbReference>
<protein>
    <recommendedName>
        <fullName evidence="2">Flavinylation-associated cytochrome domain-containing protein</fullName>
    </recommendedName>
</protein>
<feature type="transmembrane region" description="Helical" evidence="1">
    <location>
        <begin position="7"/>
        <end position="29"/>
    </location>
</feature>
<feature type="transmembrane region" description="Helical" evidence="1">
    <location>
        <begin position="49"/>
        <end position="66"/>
    </location>
</feature>